<keyword evidence="1" id="KW-0812">Transmembrane</keyword>
<evidence type="ECO:0000313" key="3">
    <source>
        <dbReference type="Proteomes" id="UP000823894"/>
    </source>
</evidence>
<feature type="transmembrane region" description="Helical" evidence="1">
    <location>
        <begin position="152"/>
        <end position="172"/>
    </location>
</feature>
<keyword evidence="1" id="KW-0472">Membrane</keyword>
<accession>A0A9D2SXZ4</accession>
<feature type="transmembrane region" description="Helical" evidence="1">
    <location>
        <begin position="343"/>
        <end position="374"/>
    </location>
</feature>
<dbReference type="Proteomes" id="UP000823894">
    <property type="component" value="Unassembled WGS sequence"/>
</dbReference>
<protein>
    <submittedName>
        <fullName evidence="2">YibE/F family protein</fullName>
    </submittedName>
</protein>
<reference evidence="2" key="2">
    <citation type="submission" date="2021-04" db="EMBL/GenBank/DDBJ databases">
        <authorList>
            <person name="Gilroy R."/>
        </authorList>
    </citation>
    <scope>NUCLEOTIDE SEQUENCE</scope>
    <source>
        <strain evidence="2">ChiGjej1B1-1692</strain>
    </source>
</reference>
<feature type="transmembrane region" description="Helical" evidence="1">
    <location>
        <begin position="127"/>
        <end position="145"/>
    </location>
</feature>
<name>A0A9D2SXZ4_9FIRM</name>
<feature type="transmembrane region" description="Helical" evidence="1">
    <location>
        <begin position="255"/>
        <end position="280"/>
    </location>
</feature>
<dbReference type="AlphaFoldDB" id="A0A9D2SXZ4"/>
<gene>
    <name evidence="2" type="ORF">H9757_04210</name>
</gene>
<evidence type="ECO:0000313" key="2">
    <source>
        <dbReference type="EMBL" id="HJC38251.1"/>
    </source>
</evidence>
<evidence type="ECO:0000256" key="1">
    <source>
        <dbReference type="SAM" id="Phobius"/>
    </source>
</evidence>
<reference evidence="2" key="1">
    <citation type="journal article" date="2021" name="PeerJ">
        <title>Extensive microbial diversity within the chicken gut microbiome revealed by metagenomics and culture.</title>
        <authorList>
            <person name="Gilroy R."/>
            <person name="Ravi A."/>
            <person name="Getino M."/>
            <person name="Pursley I."/>
            <person name="Horton D.L."/>
            <person name="Alikhan N.F."/>
            <person name="Baker D."/>
            <person name="Gharbi K."/>
            <person name="Hall N."/>
            <person name="Watson M."/>
            <person name="Adriaenssens E.M."/>
            <person name="Foster-Nyarko E."/>
            <person name="Jarju S."/>
            <person name="Secka A."/>
            <person name="Antonio M."/>
            <person name="Oren A."/>
            <person name="Chaudhuri R.R."/>
            <person name="La Ragione R."/>
            <person name="Hildebrand F."/>
            <person name="Pallen M.J."/>
        </authorList>
    </citation>
    <scope>NUCLEOTIDE SEQUENCE</scope>
    <source>
        <strain evidence="2">ChiGjej1B1-1692</strain>
    </source>
</reference>
<feature type="transmembrane region" description="Helical" evidence="1">
    <location>
        <begin position="313"/>
        <end position="331"/>
    </location>
</feature>
<feature type="transmembrane region" description="Helical" evidence="1">
    <location>
        <begin position="178"/>
        <end position="196"/>
    </location>
</feature>
<dbReference type="EMBL" id="DWWK01000051">
    <property type="protein sequence ID" value="HJC38251.1"/>
    <property type="molecule type" value="Genomic_DNA"/>
</dbReference>
<keyword evidence="1" id="KW-1133">Transmembrane helix</keyword>
<proteinExistence type="predicted"/>
<dbReference type="PANTHER" id="PTHR41771">
    <property type="entry name" value="MEMBRANE PROTEIN-RELATED"/>
    <property type="match status" value="1"/>
</dbReference>
<sequence>MVNKIKENIVVLGIIVLTIIMILLFQAVGFQSYSRYSTDTLHYEKASVVEVSSEELEYDEELGMYLGSQELEVEMLDGEEKGEIISVTNYLTKTHSVYAEEGTKIIISADRPEGTEPYYSVYNYDRTLPYVSSLLILAAAIICIGKGKGVKAILGPAYSLFLIVYLVLPAVFSGYSPTVMSILCAVLSTAVTLLLLNGQSKKTYAAIIATTLGVFLALVLFMLMSWMLHLKGFSSSEAEDLILINEATGLRIKDLLFAGVLISSLGAIMDVGMSIVSALFELLHHNPELSAGELFKSGIEIGKDMIGTMTNTLILAFTGSAFITLLVFVSYQVQANQLFNSNYIAIEIAQGICGTFGIVLTVPIASAVSAVMLIRNKKEQEQIVTFQTHANNKHQK</sequence>
<feature type="transmembrane region" description="Helical" evidence="1">
    <location>
        <begin position="9"/>
        <end position="28"/>
    </location>
</feature>
<dbReference type="PANTHER" id="PTHR41771:SF1">
    <property type="entry name" value="MEMBRANE PROTEIN"/>
    <property type="match status" value="1"/>
</dbReference>
<comment type="caution">
    <text evidence="2">The sequence shown here is derived from an EMBL/GenBank/DDBJ whole genome shotgun (WGS) entry which is preliminary data.</text>
</comment>
<organism evidence="2 3">
    <name type="scientific">Candidatus Mediterraneibacter faecigallinarum</name>
    <dbReference type="NCBI Taxonomy" id="2838669"/>
    <lineage>
        <taxon>Bacteria</taxon>
        <taxon>Bacillati</taxon>
        <taxon>Bacillota</taxon>
        <taxon>Clostridia</taxon>
        <taxon>Lachnospirales</taxon>
        <taxon>Lachnospiraceae</taxon>
        <taxon>Mediterraneibacter</taxon>
    </lineage>
</organism>
<feature type="transmembrane region" description="Helical" evidence="1">
    <location>
        <begin position="203"/>
        <end position="228"/>
    </location>
</feature>
<dbReference type="Pfam" id="PF07907">
    <property type="entry name" value="YibE_F"/>
    <property type="match status" value="1"/>
</dbReference>
<dbReference type="InterPro" id="IPR012507">
    <property type="entry name" value="YibE_F"/>
</dbReference>